<dbReference type="GO" id="GO:0008270">
    <property type="term" value="F:zinc ion binding"/>
    <property type="evidence" value="ECO:0007669"/>
    <property type="project" value="UniProtKB-KW"/>
</dbReference>
<dbReference type="PANTHER" id="PTHR46481:SF10">
    <property type="entry name" value="ZINC FINGER BED DOMAIN-CONTAINING PROTEIN 39"/>
    <property type="match status" value="1"/>
</dbReference>
<sequence>MTTELALILNAGPKAINVGTEALTKDKQGTLGFVPKLALIAEEPDGEESLKTAASVHDIASNEEDGELPDHSSDESAAESVVNEDPPPALEPDVWSCSTISKVLKKVNWVIQRITSSAAKRLEFGVWSKKLNYDGPSLIAGHGICWNIKWQSRDRAYRGQSIINKLIDNEKDRHDHDGGKKCFKDVEISQREWEIVNKLNEIISEFYFVTKKMEGNHSLVCLMIWEYKSLVDFLRERSELASEPELKLMLRTMILKTNNYLEEALDCDAILLSTILNPSYRLSMFQHWFSSRYSQAKNLLEQSFNNQKAEREANLDGEEKVSSPPVEVPSQPINQRRQEKTVNFFPDAAVAPPEDELATYLSGKYKLPTDQAENCLKWWKVCFFIFISQYSACQLTNIVTIHIRIITLSSQY</sequence>
<dbReference type="EMBL" id="PGCJ01000388">
    <property type="protein sequence ID" value="PLW30127.1"/>
    <property type="molecule type" value="Genomic_DNA"/>
</dbReference>
<accession>A0A2N5TXD6</accession>
<name>A0A2N5TXD6_9BASI</name>
<dbReference type="SUPFAM" id="SSF53098">
    <property type="entry name" value="Ribonuclease H-like"/>
    <property type="match status" value="1"/>
</dbReference>
<dbReference type="InterPro" id="IPR052035">
    <property type="entry name" value="ZnF_BED_domain_contain"/>
</dbReference>
<feature type="compositionally biased region" description="Basic and acidic residues" evidence="6">
    <location>
        <begin position="311"/>
        <end position="321"/>
    </location>
</feature>
<evidence type="ECO:0000256" key="5">
    <source>
        <dbReference type="ARBA" id="ARBA00023242"/>
    </source>
</evidence>
<reference evidence="7 8" key="1">
    <citation type="submission" date="2017-11" db="EMBL/GenBank/DDBJ databases">
        <title>De novo assembly and phasing of dikaryotic genomes from two isolates of Puccinia coronata f. sp. avenae, the causal agent of oat crown rust.</title>
        <authorList>
            <person name="Miller M.E."/>
            <person name="Zhang Y."/>
            <person name="Omidvar V."/>
            <person name="Sperschneider J."/>
            <person name="Schwessinger B."/>
            <person name="Raley C."/>
            <person name="Palmer J.M."/>
            <person name="Garnica D."/>
            <person name="Upadhyaya N."/>
            <person name="Rathjen J."/>
            <person name="Taylor J.M."/>
            <person name="Park R.F."/>
            <person name="Dodds P.N."/>
            <person name="Hirsch C.D."/>
            <person name="Kianian S.F."/>
            <person name="Figueroa M."/>
        </authorList>
    </citation>
    <scope>NUCLEOTIDE SEQUENCE [LARGE SCALE GENOMIC DNA]</scope>
    <source>
        <strain evidence="7">12NC29</strain>
    </source>
</reference>
<evidence type="ECO:0000256" key="2">
    <source>
        <dbReference type="ARBA" id="ARBA00022723"/>
    </source>
</evidence>
<keyword evidence="8" id="KW-1185">Reference proteome</keyword>
<dbReference type="PANTHER" id="PTHR46481">
    <property type="entry name" value="ZINC FINGER BED DOMAIN-CONTAINING PROTEIN 4"/>
    <property type="match status" value="1"/>
</dbReference>
<dbReference type="OrthoDB" id="2506126at2759"/>
<dbReference type="GO" id="GO:0005634">
    <property type="term" value="C:nucleus"/>
    <property type="evidence" value="ECO:0007669"/>
    <property type="project" value="UniProtKB-SubCell"/>
</dbReference>
<keyword evidence="2" id="KW-0479">Metal-binding</keyword>
<evidence type="ECO:0000313" key="8">
    <source>
        <dbReference type="Proteomes" id="UP000235388"/>
    </source>
</evidence>
<evidence type="ECO:0000256" key="1">
    <source>
        <dbReference type="ARBA" id="ARBA00004123"/>
    </source>
</evidence>
<evidence type="ECO:0000256" key="4">
    <source>
        <dbReference type="ARBA" id="ARBA00022833"/>
    </source>
</evidence>
<evidence type="ECO:0000313" key="7">
    <source>
        <dbReference type="EMBL" id="PLW30127.1"/>
    </source>
</evidence>
<feature type="region of interest" description="Disordered" evidence="6">
    <location>
        <begin position="311"/>
        <end position="331"/>
    </location>
</feature>
<organism evidence="7 8">
    <name type="scientific">Puccinia coronata f. sp. avenae</name>
    <dbReference type="NCBI Taxonomy" id="200324"/>
    <lineage>
        <taxon>Eukaryota</taxon>
        <taxon>Fungi</taxon>
        <taxon>Dikarya</taxon>
        <taxon>Basidiomycota</taxon>
        <taxon>Pucciniomycotina</taxon>
        <taxon>Pucciniomycetes</taxon>
        <taxon>Pucciniales</taxon>
        <taxon>Pucciniaceae</taxon>
        <taxon>Puccinia</taxon>
    </lineage>
</organism>
<evidence type="ECO:0000256" key="6">
    <source>
        <dbReference type="SAM" id="MobiDB-lite"/>
    </source>
</evidence>
<dbReference type="Proteomes" id="UP000235388">
    <property type="component" value="Unassembled WGS sequence"/>
</dbReference>
<evidence type="ECO:0000256" key="3">
    <source>
        <dbReference type="ARBA" id="ARBA00022771"/>
    </source>
</evidence>
<evidence type="ECO:0008006" key="9">
    <source>
        <dbReference type="Google" id="ProtNLM"/>
    </source>
</evidence>
<feature type="region of interest" description="Disordered" evidence="6">
    <location>
        <begin position="63"/>
        <end position="89"/>
    </location>
</feature>
<proteinExistence type="predicted"/>
<dbReference type="InterPro" id="IPR012337">
    <property type="entry name" value="RNaseH-like_sf"/>
</dbReference>
<comment type="caution">
    <text evidence="7">The sequence shown here is derived from an EMBL/GenBank/DDBJ whole genome shotgun (WGS) entry which is preliminary data.</text>
</comment>
<comment type="subcellular location">
    <subcellularLocation>
        <location evidence="1">Nucleus</location>
    </subcellularLocation>
</comment>
<keyword evidence="5" id="KW-0539">Nucleus</keyword>
<keyword evidence="4" id="KW-0862">Zinc</keyword>
<keyword evidence="3" id="KW-0863">Zinc-finger</keyword>
<protein>
    <recommendedName>
        <fullName evidence="9">HAT C-terminal dimerisation domain-containing protein</fullName>
    </recommendedName>
</protein>
<gene>
    <name evidence="7" type="ORF">PCANC_21089</name>
</gene>
<dbReference type="AlphaFoldDB" id="A0A2N5TXD6"/>